<evidence type="ECO:0000313" key="7">
    <source>
        <dbReference type="EMBL" id="SLM88498.1"/>
    </source>
</evidence>
<feature type="transmembrane region" description="Helical" evidence="6">
    <location>
        <begin position="366"/>
        <end position="388"/>
    </location>
</feature>
<feature type="transmembrane region" description="Helical" evidence="6">
    <location>
        <begin position="336"/>
        <end position="359"/>
    </location>
</feature>
<dbReference type="Proteomes" id="UP000195981">
    <property type="component" value="Unassembled WGS sequence"/>
</dbReference>
<evidence type="ECO:0000256" key="3">
    <source>
        <dbReference type="ARBA" id="ARBA00022692"/>
    </source>
</evidence>
<name>A0A1X6WTN5_9MICO</name>
<proteinExistence type="predicted"/>
<protein>
    <submittedName>
        <fullName evidence="7">Putative conserved integral membrane protein</fullName>
    </submittedName>
</protein>
<keyword evidence="3 6" id="KW-0812">Transmembrane</keyword>
<dbReference type="RefSeq" id="WP_087102139.1">
    <property type="nucleotide sequence ID" value="NZ_FWFG01000016.1"/>
</dbReference>
<comment type="subcellular location">
    <subcellularLocation>
        <location evidence="1">Cell membrane</location>
        <topology evidence="1">Multi-pass membrane protein</topology>
    </subcellularLocation>
</comment>
<dbReference type="PANTHER" id="PTHR30250">
    <property type="entry name" value="PST FAMILY PREDICTED COLANIC ACID TRANSPORTER"/>
    <property type="match status" value="1"/>
</dbReference>
<evidence type="ECO:0000256" key="1">
    <source>
        <dbReference type="ARBA" id="ARBA00004651"/>
    </source>
</evidence>
<feature type="transmembrane region" description="Helical" evidence="6">
    <location>
        <begin position="178"/>
        <end position="197"/>
    </location>
</feature>
<evidence type="ECO:0000256" key="6">
    <source>
        <dbReference type="SAM" id="Phobius"/>
    </source>
</evidence>
<keyword evidence="5 6" id="KW-0472">Membrane</keyword>
<accession>A0A1X6WTN5</accession>
<feature type="transmembrane region" description="Helical" evidence="6">
    <location>
        <begin position="119"/>
        <end position="140"/>
    </location>
</feature>
<organism evidence="7 8">
    <name type="scientific">Brachybacterium nesterenkovii</name>
    <dbReference type="NCBI Taxonomy" id="47847"/>
    <lineage>
        <taxon>Bacteria</taxon>
        <taxon>Bacillati</taxon>
        <taxon>Actinomycetota</taxon>
        <taxon>Actinomycetes</taxon>
        <taxon>Micrococcales</taxon>
        <taxon>Dermabacteraceae</taxon>
        <taxon>Brachybacterium</taxon>
    </lineage>
</organism>
<evidence type="ECO:0000256" key="5">
    <source>
        <dbReference type="ARBA" id="ARBA00023136"/>
    </source>
</evidence>
<dbReference type="PANTHER" id="PTHR30250:SF11">
    <property type="entry name" value="O-ANTIGEN TRANSPORTER-RELATED"/>
    <property type="match status" value="1"/>
</dbReference>
<reference evidence="7 8" key="1">
    <citation type="submission" date="2017-02" db="EMBL/GenBank/DDBJ databases">
        <authorList>
            <person name="Peterson S.W."/>
        </authorList>
    </citation>
    <scope>NUCLEOTIDE SEQUENCE [LARGE SCALE GENOMIC DNA]</scope>
    <source>
        <strain evidence="7 8">CIP104813</strain>
    </source>
</reference>
<gene>
    <name evidence="7" type="ORF">FM110_01890</name>
</gene>
<feature type="transmembrane region" description="Helical" evidence="6">
    <location>
        <begin position="86"/>
        <end position="107"/>
    </location>
</feature>
<dbReference type="InterPro" id="IPR050833">
    <property type="entry name" value="Poly_Biosynth_Transport"/>
</dbReference>
<dbReference type="OrthoDB" id="4771963at2"/>
<feature type="transmembrane region" description="Helical" evidence="6">
    <location>
        <begin position="218"/>
        <end position="241"/>
    </location>
</feature>
<sequence length="429" mass="44359">MTDSAEQHDGVSRRAQIMLLLASVGGAVSNFGILFVSAKVLDVQENTEFLVFWSLMFGLFGVQSGLQNEATRATTNPSPRGARALVTGTIIGTVSLAVLAATAVLWAPRMLPLSPLPGAATVCLLGMLYPLYVTMVGALGGSRRWETYGLTLLTEVGVRVALVLAIAALGLGLAGFEIASAGGILALVLLPALSPAARRALARRADVPVGRALRNAGWAMTSTTCTALLVTGYSALVAAVAPNASLGDRGPAAAAALMGACMLAVSLTRAPLMMPLTAFVGVAISAFTKHTGTVREAVGRPFLMLGALGLVGACAAWPIGPWALRLFKPEYDLPGWYLASLTASSTLMAWLTILGALALATNRHRLYLGGWCLASAVAIGCLVLPLPLLVTTTLSLSLGPALGCLLFWTALTRPRAHALDTDPAPEVLP</sequence>
<evidence type="ECO:0000256" key="2">
    <source>
        <dbReference type="ARBA" id="ARBA00022475"/>
    </source>
</evidence>
<feature type="transmembrane region" description="Helical" evidence="6">
    <location>
        <begin position="17"/>
        <end position="37"/>
    </location>
</feature>
<evidence type="ECO:0000313" key="8">
    <source>
        <dbReference type="Proteomes" id="UP000195981"/>
    </source>
</evidence>
<feature type="transmembrane region" description="Helical" evidence="6">
    <location>
        <begin position="302"/>
        <end position="324"/>
    </location>
</feature>
<dbReference type="EMBL" id="FWFG01000016">
    <property type="protein sequence ID" value="SLM88498.1"/>
    <property type="molecule type" value="Genomic_DNA"/>
</dbReference>
<dbReference type="GO" id="GO:0005886">
    <property type="term" value="C:plasma membrane"/>
    <property type="evidence" value="ECO:0007669"/>
    <property type="project" value="UniProtKB-SubCell"/>
</dbReference>
<keyword evidence="8" id="KW-1185">Reference proteome</keyword>
<keyword evidence="2" id="KW-1003">Cell membrane</keyword>
<feature type="transmembrane region" description="Helical" evidence="6">
    <location>
        <begin position="253"/>
        <end position="282"/>
    </location>
</feature>
<feature type="transmembrane region" description="Helical" evidence="6">
    <location>
        <begin position="49"/>
        <end position="66"/>
    </location>
</feature>
<feature type="transmembrane region" description="Helical" evidence="6">
    <location>
        <begin position="394"/>
        <end position="411"/>
    </location>
</feature>
<feature type="transmembrane region" description="Helical" evidence="6">
    <location>
        <begin position="152"/>
        <end position="172"/>
    </location>
</feature>
<dbReference type="AlphaFoldDB" id="A0A1X6WTN5"/>
<evidence type="ECO:0000256" key="4">
    <source>
        <dbReference type="ARBA" id="ARBA00022989"/>
    </source>
</evidence>
<keyword evidence="4 6" id="KW-1133">Transmembrane helix</keyword>